<reference evidence="1" key="1">
    <citation type="submission" date="2023-03" db="EMBL/GenBank/DDBJ databases">
        <title>Mating type loci evolution in Malassezia.</title>
        <authorList>
            <person name="Coelho M.A."/>
        </authorList>
    </citation>
    <scope>NUCLEOTIDE SEQUENCE</scope>
    <source>
        <strain evidence="1">CBS 7876</strain>
    </source>
</reference>
<evidence type="ECO:0000313" key="1">
    <source>
        <dbReference type="EMBL" id="WFD04327.1"/>
    </source>
</evidence>
<accession>A0AAF0E3F1</accession>
<gene>
    <name evidence="1" type="ORF">MOBT1_003034</name>
</gene>
<dbReference type="EMBL" id="CP119941">
    <property type="protein sequence ID" value="WFD04327.1"/>
    <property type="molecule type" value="Genomic_DNA"/>
</dbReference>
<evidence type="ECO:0000313" key="2">
    <source>
        <dbReference type="Proteomes" id="UP001214603"/>
    </source>
</evidence>
<keyword evidence="2" id="KW-1185">Reference proteome</keyword>
<dbReference type="AlphaFoldDB" id="A0AAF0E3F1"/>
<dbReference type="Proteomes" id="UP001214603">
    <property type="component" value="Chromosome 8"/>
</dbReference>
<name>A0AAF0E3F1_9BASI</name>
<organism evidence="1 2">
    <name type="scientific">Malassezia obtusa</name>
    <dbReference type="NCBI Taxonomy" id="76774"/>
    <lineage>
        <taxon>Eukaryota</taxon>
        <taxon>Fungi</taxon>
        <taxon>Dikarya</taxon>
        <taxon>Basidiomycota</taxon>
        <taxon>Ustilaginomycotina</taxon>
        <taxon>Malasseziomycetes</taxon>
        <taxon>Malasseziales</taxon>
        <taxon>Malasseziaceae</taxon>
        <taxon>Malassezia</taxon>
    </lineage>
</organism>
<sequence length="247" mass="27151">MALAVHRASYDAPGEEEEALCAHTHLVLTGIPPGVRSPLDTSLLISTLQGERMGYIVEFDIVSSDLRPLFRIQRVGDARSGRALVLACEPGVRGVDWRPIGEIVVRSTYVPSADCKVAYTAYEIDDLGAHIEPMATVGADLFTQKFRFFQEGAQVAGLQHVPGRDIGAKSAPTNYLFGLEPWPDGRAIWLPVRFRRGNAVRDRVCISAPLIPVIEADAPRYTADQQGVLLAVAYLIHYDRVREEKTA</sequence>
<protein>
    <submittedName>
        <fullName evidence="1">Uncharacterized protein</fullName>
    </submittedName>
</protein>
<proteinExistence type="predicted"/>